<evidence type="ECO:0000256" key="1">
    <source>
        <dbReference type="SAM" id="MobiDB-lite"/>
    </source>
</evidence>
<evidence type="ECO:0000313" key="3">
    <source>
        <dbReference type="Proteomes" id="UP001194580"/>
    </source>
</evidence>
<organism evidence="2 3">
    <name type="scientific">Linnemannia exigua</name>
    <dbReference type="NCBI Taxonomy" id="604196"/>
    <lineage>
        <taxon>Eukaryota</taxon>
        <taxon>Fungi</taxon>
        <taxon>Fungi incertae sedis</taxon>
        <taxon>Mucoromycota</taxon>
        <taxon>Mortierellomycotina</taxon>
        <taxon>Mortierellomycetes</taxon>
        <taxon>Mortierellales</taxon>
        <taxon>Mortierellaceae</taxon>
        <taxon>Linnemannia</taxon>
    </lineage>
</organism>
<name>A0AAD4DJQ9_9FUNG</name>
<sequence length="76" mass="8172">MSNIKSTKPDLGVHSAPAQAPAQAQTQAGAPKSACCGQKDWDLHPACIRQIENEGSPADVKRLHEMEKECPRAAKH</sequence>
<comment type="caution">
    <text evidence="2">The sequence shown here is derived from an EMBL/GenBank/DDBJ whole genome shotgun (WGS) entry which is preliminary data.</text>
</comment>
<accession>A0AAD4DJQ9</accession>
<proteinExistence type="predicted"/>
<reference evidence="2" key="1">
    <citation type="journal article" date="2020" name="Fungal Divers.">
        <title>Resolving the Mortierellaceae phylogeny through synthesis of multi-gene phylogenetics and phylogenomics.</title>
        <authorList>
            <person name="Vandepol N."/>
            <person name="Liber J."/>
            <person name="Desiro A."/>
            <person name="Na H."/>
            <person name="Kennedy M."/>
            <person name="Barry K."/>
            <person name="Grigoriev I.V."/>
            <person name="Miller A.N."/>
            <person name="O'Donnell K."/>
            <person name="Stajich J.E."/>
            <person name="Bonito G."/>
        </authorList>
    </citation>
    <scope>NUCLEOTIDE SEQUENCE</scope>
    <source>
        <strain evidence="2">NRRL 28262</strain>
    </source>
</reference>
<dbReference type="EMBL" id="JAAAIL010000104">
    <property type="protein sequence ID" value="KAG0279783.1"/>
    <property type="molecule type" value="Genomic_DNA"/>
</dbReference>
<gene>
    <name evidence="2" type="ORF">BGZ95_000245</name>
</gene>
<feature type="compositionally biased region" description="Low complexity" evidence="1">
    <location>
        <begin position="16"/>
        <end position="31"/>
    </location>
</feature>
<evidence type="ECO:0000313" key="2">
    <source>
        <dbReference type="EMBL" id="KAG0279783.1"/>
    </source>
</evidence>
<feature type="region of interest" description="Disordered" evidence="1">
    <location>
        <begin position="1"/>
        <end position="34"/>
    </location>
</feature>
<protein>
    <submittedName>
        <fullName evidence="2">Uncharacterized protein</fullName>
    </submittedName>
</protein>
<dbReference type="AlphaFoldDB" id="A0AAD4DJQ9"/>
<dbReference type="Proteomes" id="UP001194580">
    <property type="component" value="Unassembled WGS sequence"/>
</dbReference>
<keyword evidence="3" id="KW-1185">Reference proteome</keyword>